<comment type="caution">
    <text evidence="1">The sequence shown here is derived from an EMBL/GenBank/DDBJ whole genome shotgun (WGS) entry which is preliminary data.</text>
</comment>
<proteinExistence type="predicted"/>
<dbReference type="Proteomes" id="UP000499080">
    <property type="component" value="Unassembled WGS sequence"/>
</dbReference>
<evidence type="ECO:0000313" key="2">
    <source>
        <dbReference type="Proteomes" id="UP000499080"/>
    </source>
</evidence>
<name>A0A4Y2GDQ5_ARAVE</name>
<evidence type="ECO:0000313" key="1">
    <source>
        <dbReference type="EMBL" id="GBM50916.1"/>
    </source>
</evidence>
<protein>
    <submittedName>
        <fullName evidence="1">Uncharacterized protein</fullName>
    </submittedName>
</protein>
<dbReference type="GO" id="GO:0003676">
    <property type="term" value="F:nucleic acid binding"/>
    <property type="evidence" value="ECO:0007669"/>
    <property type="project" value="InterPro"/>
</dbReference>
<dbReference type="OrthoDB" id="6429669at2759"/>
<gene>
    <name evidence="1" type="ORF">AVEN_64288_1</name>
</gene>
<dbReference type="InterPro" id="IPR036397">
    <property type="entry name" value="RNaseH_sf"/>
</dbReference>
<sequence length="102" mass="11504">MVRVWRRPHEAMDPSCQQGAAQVGGGSIIVWAVFTWHRLGPMAKLNQSWNGNCYVRLLGVYLQPFMDPNSDGNFTRLKSFAIGLRNILDNSSECLGHLDRQT</sequence>
<dbReference type="EMBL" id="BGPR01001315">
    <property type="protein sequence ID" value="GBM50916.1"/>
    <property type="molecule type" value="Genomic_DNA"/>
</dbReference>
<reference evidence="1 2" key="1">
    <citation type="journal article" date="2019" name="Sci. Rep.">
        <title>Orb-weaving spider Araneus ventricosus genome elucidates the spidroin gene catalogue.</title>
        <authorList>
            <person name="Kono N."/>
            <person name="Nakamura H."/>
            <person name="Ohtoshi R."/>
            <person name="Moran D.A.P."/>
            <person name="Shinohara A."/>
            <person name="Yoshida Y."/>
            <person name="Fujiwara M."/>
            <person name="Mori M."/>
            <person name="Tomita M."/>
            <person name="Arakawa K."/>
        </authorList>
    </citation>
    <scope>NUCLEOTIDE SEQUENCE [LARGE SCALE GENOMIC DNA]</scope>
</reference>
<organism evidence="1 2">
    <name type="scientific">Araneus ventricosus</name>
    <name type="common">Orbweaver spider</name>
    <name type="synonym">Epeira ventricosa</name>
    <dbReference type="NCBI Taxonomy" id="182803"/>
    <lineage>
        <taxon>Eukaryota</taxon>
        <taxon>Metazoa</taxon>
        <taxon>Ecdysozoa</taxon>
        <taxon>Arthropoda</taxon>
        <taxon>Chelicerata</taxon>
        <taxon>Arachnida</taxon>
        <taxon>Araneae</taxon>
        <taxon>Araneomorphae</taxon>
        <taxon>Entelegynae</taxon>
        <taxon>Araneoidea</taxon>
        <taxon>Araneidae</taxon>
        <taxon>Araneus</taxon>
    </lineage>
</organism>
<dbReference type="AlphaFoldDB" id="A0A4Y2GDQ5"/>
<dbReference type="Gene3D" id="3.30.420.10">
    <property type="entry name" value="Ribonuclease H-like superfamily/Ribonuclease H"/>
    <property type="match status" value="1"/>
</dbReference>
<keyword evidence="2" id="KW-1185">Reference proteome</keyword>
<accession>A0A4Y2GDQ5</accession>